<evidence type="ECO:0000256" key="4">
    <source>
        <dbReference type="ARBA" id="ARBA00022692"/>
    </source>
</evidence>
<reference evidence="9 10" key="1">
    <citation type="submission" date="2014-12" db="EMBL/GenBank/DDBJ databases">
        <title>16Stimator: statistical estimation of ribosomal gene copy numbers from draft genome assemblies.</title>
        <authorList>
            <person name="Perisin M.A."/>
            <person name="Vetter M."/>
            <person name="Gilbert J.A."/>
            <person name="Bergelson J."/>
        </authorList>
    </citation>
    <scope>NUCLEOTIDE SEQUENCE [LARGE SCALE GENOMIC DNA]</scope>
    <source>
        <strain evidence="9 10">MEJ076</strain>
    </source>
</reference>
<evidence type="ECO:0000256" key="5">
    <source>
        <dbReference type="ARBA" id="ARBA00022989"/>
    </source>
</evidence>
<evidence type="ECO:0000313" key="9">
    <source>
        <dbReference type="EMBL" id="KIQ03718.1"/>
    </source>
</evidence>
<name>A0A0D0K5D1_AGRTU</name>
<feature type="chain" id="PRO_5002214145" description="FUSC family protein" evidence="8">
    <location>
        <begin position="21"/>
        <end position="332"/>
    </location>
</feature>
<feature type="transmembrane region" description="Helical" evidence="7">
    <location>
        <begin position="176"/>
        <end position="195"/>
    </location>
</feature>
<evidence type="ECO:0000256" key="6">
    <source>
        <dbReference type="ARBA" id="ARBA00023136"/>
    </source>
</evidence>
<keyword evidence="4 7" id="KW-0812">Transmembrane</keyword>
<keyword evidence="6 7" id="KW-0472">Membrane</keyword>
<dbReference type="EMBL" id="JXQV01000006">
    <property type="protein sequence ID" value="KIQ03718.1"/>
    <property type="molecule type" value="Genomic_DNA"/>
</dbReference>
<dbReference type="AlphaFoldDB" id="A0A0D0K5D1"/>
<accession>A0A0D0K5D1</accession>
<evidence type="ECO:0000256" key="8">
    <source>
        <dbReference type="SAM" id="SignalP"/>
    </source>
</evidence>
<feature type="transmembrane region" description="Helical" evidence="7">
    <location>
        <begin position="48"/>
        <end position="72"/>
    </location>
</feature>
<dbReference type="PANTHER" id="PTHR30509">
    <property type="entry name" value="P-HYDROXYBENZOIC ACID EFFLUX PUMP SUBUNIT-RELATED"/>
    <property type="match status" value="1"/>
</dbReference>
<feature type="transmembrane region" description="Helical" evidence="7">
    <location>
        <begin position="132"/>
        <end position="156"/>
    </location>
</feature>
<feature type="transmembrane region" description="Helical" evidence="7">
    <location>
        <begin position="225"/>
        <end position="245"/>
    </location>
</feature>
<dbReference type="GO" id="GO:0005886">
    <property type="term" value="C:plasma membrane"/>
    <property type="evidence" value="ECO:0007669"/>
    <property type="project" value="UniProtKB-SubCell"/>
</dbReference>
<organism evidence="9 10">
    <name type="scientific">Agrobacterium tumefaciens</name>
    <dbReference type="NCBI Taxonomy" id="358"/>
    <lineage>
        <taxon>Bacteria</taxon>
        <taxon>Pseudomonadati</taxon>
        <taxon>Pseudomonadota</taxon>
        <taxon>Alphaproteobacteria</taxon>
        <taxon>Hyphomicrobiales</taxon>
        <taxon>Rhizobiaceae</taxon>
        <taxon>Rhizobium/Agrobacterium group</taxon>
        <taxon>Agrobacterium</taxon>
        <taxon>Agrobacterium tumefaciens complex</taxon>
    </lineage>
</organism>
<proteinExistence type="predicted"/>
<protein>
    <recommendedName>
        <fullName evidence="11">FUSC family protein</fullName>
    </recommendedName>
</protein>
<comment type="subcellular location">
    <subcellularLocation>
        <location evidence="1">Cell membrane</location>
        <topology evidence="1">Multi-pass membrane protein</topology>
    </subcellularLocation>
</comment>
<gene>
    <name evidence="9" type="ORF">RU07_06820</name>
</gene>
<keyword evidence="3" id="KW-1003">Cell membrane</keyword>
<evidence type="ECO:0008006" key="11">
    <source>
        <dbReference type="Google" id="ProtNLM"/>
    </source>
</evidence>
<dbReference type="Pfam" id="PF04632">
    <property type="entry name" value="FUSC"/>
    <property type="match status" value="1"/>
</dbReference>
<feature type="signal peptide" evidence="8">
    <location>
        <begin position="1"/>
        <end position="20"/>
    </location>
</feature>
<evidence type="ECO:0000256" key="3">
    <source>
        <dbReference type="ARBA" id="ARBA00022475"/>
    </source>
</evidence>
<sequence length="332" mass="34943">MPRSLSLTLQLFLAAACALACAKALGLSNPFWAAMPVWVVQQAFREDLVMRAILRVAGTLAGALISLTILYLDPSPGWMAFWLAIGVGASAALAYWIGSVMSYGSFISGITILVVLLPYISSLPHDQTLTPFALAVDRILCTLIGVVCVTAVTFPFTPLRPQPLAPRNMNGRVQQSLKRFGLCAGMACVASAIAIAFPRFDVLAGCMTLVVYPMIMSSAPDPRPILKSLLPGVAIGVMAGIAYLAATFPLAGDPMQIILVTVGFLAAGASLRAHPRTAPIGLDANMCFLLVAEVGTWRHGLTDAALAGVGLATAALLSYVVIRYSLLRPSTL</sequence>
<dbReference type="PROSITE" id="PS51257">
    <property type="entry name" value="PROKAR_LIPOPROTEIN"/>
    <property type="match status" value="1"/>
</dbReference>
<evidence type="ECO:0000256" key="1">
    <source>
        <dbReference type="ARBA" id="ARBA00004651"/>
    </source>
</evidence>
<keyword evidence="8" id="KW-0732">Signal</keyword>
<feature type="transmembrane region" description="Helical" evidence="7">
    <location>
        <begin position="304"/>
        <end position="322"/>
    </location>
</feature>
<evidence type="ECO:0000256" key="7">
    <source>
        <dbReference type="SAM" id="Phobius"/>
    </source>
</evidence>
<keyword evidence="5 7" id="KW-1133">Transmembrane helix</keyword>
<feature type="transmembrane region" description="Helical" evidence="7">
    <location>
        <begin position="257"/>
        <end position="274"/>
    </location>
</feature>
<comment type="caution">
    <text evidence="9">The sequence shown here is derived from an EMBL/GenBank/DDBJ whole genome shotgun (WGS) entry which is preliminary data.</text>
</comment>
<dbReference type="Proteomes" id="UP000035017">
    <property type="component" value="Unassembled WGS sequence"/>
</dbReference>
<evidence type="ECO:0000313" key="10">
    <source>
        <dbReference type="Proteomes" id="UP000035017"/>
    </source>
</evidence>
<dbReference type="PANTHER" id="PTHR30509:SF9">
    <property type="entry name" value="MULTIDRUG RESISTANCE PROTEIN MDTO"/>
    <property type="match status" value="1"/>
</dbReference>
<feature type="transmembrane region" description="Helical" evidence="7">
    <location>
        <begin position="103"/>
        <end position="120"/>
    </location>
</feature>
<keyword evidence="2" id="KW-0813">Transport</keyword>
<dbReference type="GO" id="GO:0022857">
    <property type="term" value="F:transmembrane transporter activity"/>
    <property type="evidence" value="ECO:0007669"/>
    <property type="project" value="InterPro"/>
</dbReference>
<evidence type="ECO:0000256" key="2">
    <source>
        <dbReference type="ARBA" id="ARBA00022448"/>
    </source>
</evidence>
<feature type="transmembrane region" description="Helical" evidence="7">
    <location>
        <begin position="79"/>
        <end position="97"/>
    </location>
</feature>
<dbReference type="OrthoDB" id="9807111at2"/>
<dbReference type="InterPro" id="IPR006726">
    <property type="entry name" value="PHBA_efflux_AaeB/fusaric-R"/>
</dbReference>